<sequence>MVTMRREGLTEVLTNDHHFTQEGFRILFP</sequence>
<dbReference type="EMBL" id="AZHW01000955">
    <property type="protein sequence ID" value="ETW95116.1"/>
    <property type="molecule type" value="Genomic_DNA"/>
</dbReference>
<comment type="caution">
    <text evidence="1">The sequence shown here is derived from an EMBL/GenBank/DDBJ whole genome shotgun (WGS) entry which is preliminary data.</text>
</comment>
<keyword evidence="2" id="KW-1185">Reference proteome</keyword>
<dbReference type="HOGENOM" id="CLU_3408957_0_0_7"/>
<evidence type="ECO:0000313" key="1">
    <source>
        <dbReference type="EMBL" id="ETW95116.1"/>
    </source>
</evidence>
<reference evidence="1 2" key="1">
    <citation type="journal article" date="2014" name="Nature">
        <title>An environmental bacterial taxon with a large and distinct metabolic repertoire.</title>
        <authorList>
            <person name="Wilson M.C."/>
            <person name="Mori T."/>
            <person name="Ruckert C."/>
            <person name="Uria A.R."/>
            <person name="Helf M.J."/>
            <person name="Takada K."/>
            <person name="Gernert C."/>
            <person name="Steffens U.A."/>
            <person name="Heycke N."/>
            <person name="Schmitt S."/>
            <person name="Rinke C."/>
            <person name="Helfrich E.J."/>
            <person name="Brachmann A.O."/>
            <person name="Gurgui C."/>
            <person name="Wakimoto T."/>
            <person name="Kracht M."/>
            <person name="Crusemann M."/>
            <person name="Hentschel U."/>
            <person name="Abe I."/>
            <person name="Matsunaga S."/>
            <person name="Kalinowski J."/>
            <person name="Takeyama H."/>
            <person name="Piel J."/>
        </authorList>
    </citation>
    <scope>NUCLEOTIDE SEQUENCE [LARGE SCALE GENOMIC DNA]</scope>
    <source>
        <strain evidence="2">TSY1</strain>
    </source>
</reference>
<gene>
    <name evidence="1" type="ORF">ETSY1_31995</name>
</gene>
<dbReference type="Proteomes" id="UP000019141">
    <property type="component" value="Unassembled WGS sequence"/>
</dbReference>
<evidence type="ECO:0000313" key="2">
    <source>
        <dbReference type="Proteomes" id="UP000019141"/>
    </source>
</evidence>
<proteinExistence type="predicted"/>
<accession>W4LCR5</accession>
<protein>
    <recommendedName>
        <fullName evidence="3">PIN domain-containing protein</fullName>
    </recommendedName>
</protein>
<evidence type="ECO:0008006" key="3">
    <source>
        <dbReference type="Google" id="ProtNLM"/>
    </source>
</evidence>
<name>W4LCR5_ENTF1</name>
<organism evidence="1 2">
    <name type="scientific">Entotheonella factor</name>
    <dbReference type="NCBI Taxonomy" id="1429438"/>
    <lineage>
        <taxon>Bacteria</taxon>
        <taxon>Pseudomonadati</taxon>
        <taxon>Nitrospinota/Tectimicrobiota group</taxon>
        <taxon>Candidatus Tectimicrobiota</taxon>
        <taxon>Candidatus Entotheonellia</taxon>
        <taxon>Candidatus Entotheonellales</taxon>
        <taxon>Candidatus Entotheonellaceae</taxon>
        <taxon>Candidatus Entotheonella</taxon>
    </lineage>
</organism>
<dbReference type="AlphaFoldDB" id="W4LCR5"/>